<dbReference type="Gene3D" id="1.10.3210.10">
    <property type="entry name" value="Hypothetical protein af1432"/>
    <property type="match status" value="1"/>
</dbReference>
<protein>
    <submittedName>
        <fullName evidence="2">HD domain-containing protein</fullName>
    </submittedName>
</protein>
<dbReference type="AlphaFoldDB" id="A0A1G8RTV8"/>
<evidence type="ECO:0000313" key="3">
    <source>
        <dbReference type="Proteomes" id="UP000199017"/>
    </source>
</evidence>
<reference evidence="2 3" key="1">
    <citation type="submission" date="2016-10" db="EMBL/GenBank/DDBJ databases">
        <authorList>
            <person name="de Groot N.N."/>
        </authorList>
    </citation>
    <scope>NUCLEOTIDE SEQUENCE [LARGE SCALE GENOMIC DNA]</scope>
    <source>
        <strain evidence="3">P4B,CCM 7963,CECT 7998,DSM 25260,IBRC-M 10614,KCTC 13821</strain>
    </source>
</reference>
<organism evidence="2 3">
    <name type="scientific">Alteribacillus bidgolensis</name>
    <dbReference type="NCBI Taxonomy" id="930129"/>
    <lineage>
        <taxon>Bacteria</taxon>
        <taxon>Bacillati</taxon>
        <taxon>Bacillota</taxon>
        <taxon>Bacilli</taxon>
        <taxon>Bacillales</taxon>
        <taxon>Bacillaceae</taxon>
        <taxon>Alteribacillus</taxon>
    </lineage>
</organism>
<dbReference type="STRING" id="930129.SAMN05216352_1336"/>
<dbReference type="PANTHER" id="PTHR35569:SF1">
    <property type="entry name" value="CYANAMIDE HYDRATASE DDI2-RELATED"/>
    <property type="match status" value="1"/>
</dbReference>
<feature type="domain" description="HD" evidence="1">
    <location>
        <begin position="28"/>
        <end position="114"/>
    </location>
</feature>
<dbReference type="Proteomes" id="UP000199017">
    <property type="component" value="Unassembled WGS sequence"/>
</dbReference>
<proteinExistence type="predicted"/>
<gene>
    <name evidence="2" type="ORF">SAMN05216352_1336</name>
</gene>
<dbReference type="OrthoDB" id="8478129at2"/>
<name>A0A1G8RTV8_9BACI</name>
<accession>A0A1G8RTV8</accession>
<dbReference type="EMBL" id="FNDU01000033">
    <property type="protein sequence ID" value="SDJ20431.1"/>
    <property type="molecule type" value="Genomic_DNA"/>
</dbReference>
<dbReference type="PANTHER" id="PTHR35569">
    <property type="entry name" value="CYANAMIDE HYDRATASE DDI2-RELATED"/>
    <property type="match status" value="1"/>
</dbReference>
<sequence length="199" mass="22892">MHNIIIPDSKVAKDATQLVYEISPEFLYNHCLRTYAFGDALGKKYGFKYDQELFYLASVLHDIGLTEHVCCKHSFEYEGADHAEEFLRSHSFSQDKIDVVREAIILHTSEIAEEKQPEIALVHFGAGMDVVGLRIEDISEETFNFIIETYPRLGFKKSMIELIKYDSNLKNAQQQPNNLSSSMLRMGFVDWVMNAPFKE</sequence>
<evidence type="ECO:0000313" key="2">
    <source>
        <dbReference type="EMBL" id="SDJ20431.1"/>
    </source>
</evidence>
<evidence type="ECO:0000259" key="1">
    <source>
        <dbReference type="Pfam" id="PF01966"/>
    </source>
</evidence>
<dbReference type="Pfam" id="PF01966">
    <property type="entry name" value="HD"/>
    <property type="match status" value="1"/>
</dbReference>
<dbReference type="InterPro" id="IPR003607">
    <property type="entry name" value="HD/PDEase_dom"/>
</dbReference>
<keyword evidence="3" id="KW-1185">Reference proteome</keyword>
<dbReference type="SUPFAM" id="SSF109604">
    <property type="entry name" value="HD-domain/PDEase-like"/>
    <property type="match status" value="1"/>
</dbReference>
<dbReference type="RefSeq" id="WP_091588394.1">
    <property type="nucleotide sequence ID" value="NZ_FNDU01000033.1"/>
</dbReference>
<dbReference type="InterPro" id="IPR006674">
    <property type="entry name" value="HD_domain"/>
</dbReference>
<dbReference type="CDD" id="cd00077">
    <property type="entry name" value="HDc"/>
    <property type="match status" value="1"/>
</dbReference>